<dbReference type="EMBL" id="BROD01000001">
    <property type="protein sequence ID" value="GKX67002.1"/>
    <property type="molecule type" value="Genomic_DNA"/>
</dbReference>
<evidence type="ECO:0000313" key="2">
    <source>
        <dbReference type="Proteomes" id="UP001058074"/>
    </source>
</evidence>
<comment type="caution">
    <text evidence="1">The sequence shown here is derived from an EMBL/GenBank/DDBJ whole genome shotgun (WGS) entry which is preliminary data.</text>
</comment>
<dbReference type="Proteomes" id="UP001058074">
    <property type="component" value="Unassembled WGS sequence"/>
</dbReference>
<keyword evidence="2" id="KW-1185">Reference proteome</keyword>
<gene>
    <name evidence="1" type="ORF">rsdtw13_22600</name>
</gene>
<proteinExistence type="predicted"/>
<organism evidence="1 2">
    <name type="scientific">Inconstantimicrobium mannanitabidum</name>
    <dbReference type="NCBI Taxonomy" id="1604901"/>
    <lineage>
        <taxon>Bacteria</taxon>
        <taxon>Bacillati</taxon>
        <taxon>Bacillota</taxon>
        <taxon>Clostridia</taxon>
        <taxon>Eubacteriales</taxon>
        <taxon>Clostridiaceae</taxon>
        <taxon>Inconstantimicrobium</taxon>
    </lineage>
</organism>
<accession>A0ACB5RCX0</accession>
<sequence length="308" mass="32839">MNIVAFLAAALVAGTPILLATLGEILTEKVGNLNLGVEGVMLIGAVSGVLVASSTQNPILATLAAILAGAAANFIYAFITVTLRANQVVTGLTLAIFGSGFASMLGKSVVGVPLPEKITKFFSEKKIPLLGDIPVVGKILFSHDVLFYFSIILVVIIMIYMYKTGFGMNLKAVGENPYAAETSGINVILYKYVHICTGGALCGLAGAYLSLVYVPVWQENITSGRGWIAVALVIFATWNPLKAAIVAYLFGALDILSFRIPGAENLKYFLDMSPYLLTIIVLLFISSNKKANSSPPKSLGESYFREER</sequence>
<protein>
    <submittedName>
        <fullName evidence="1">ABC transporter permease</fullName>
    </submittedName>
</protein>
<evidence type="ECO:0000313" key="1">
    <source>
        <dbReference type="EMBL" id="GKX67002.1"/>
    </source>
</evidence>
<reference evidence="1" key="1">
    <citation type="journal article" date="2025" name="Int. J. Syst. Evol. Microbiol.">
        <title>Inconstantimicrobium mannanitabidum sp. nov., a novel member of the family Clostridiaceae isolated from anoxic soil under the treatment of reductive soil disinfestation.</title>
        <authorList>
            <person name="Ueki A."/>
            <person name="Tonouchi A."/>
            <person name="Honma S."/>
            <person name="Kaku N."/>
            <person name="Ueki K."/>
        </authorList>
    </citation>
    <scope>NUCLEOTIDE SEQUENCE</scope>
    <source>
        <strain evidence="1">TW13</strain>
    </source>
</reference>
<name>A0ACB5RCX0_9CLOT</name>